<proteinExistence type="predicted"/>
<evidence type="ECO:0000256" key="2">
    <source>
        <dbReference type="SAM" id="MobiDB-lite"/>
    </source>
</evidence>
<gene>
    <name evidence="3" type="ORF">PG999_001276</name>
</gene>
<comment type="caution">
    <text evidence="3">The sequence shown here is derived from an EMBL/GenBank/DDBJ whole genome shotgun (WGS) entry which is preliminary data.</text>
</comment>
<protein>
    <recommendedName>
        <fullName evidence="5">Autophagy-related protein 28</fullName>
    </recommendedName>
</protein>
<feature type="compositionally biased region" description="Low complexity" evidence="2">
    <location>
        <begin position="109"/>
        <end position="124"/>
    </location>
</feature>
<dbReference type="Proteomes" id="UP001392437">
    <property type="component" value="Unassembled WGS sequence"/>
</dbReference>
<sequence length="870" mass="98306">MTSSNSSFFSRIARGNESLLPLHTDNRRSGSRSSNDYDLRDLSPRLSSPLLSPDTRQDMDLSDTESRTSRRSFRDRRGKSKAVAYAEHVQEFPPMSVVDRMRLQREARTAAQARLQQQQQQQLSREARRRQGLPSWTPPFTSHFPDEGDDLPPPQEHGRSWRTQNTSLPSPNHQNYTSGMGFVGSVLLGRAPNTSDRSTTVETDTTFRSLQRRERQIQEELQRLLDAQGAAIERQISWDITTATAENESSRASTPQQGTTSRRSSASQSPLRSRKGSYDRNPGGPAVIPVRQPKPKPLSLYDVRNAIARSLSMLADLKAEETQYILESRQARLAAIAKANKLATQHKTIASELKAMETDNDSPLQVEIRSMDSEYKHVCVDIEEFEQKLRLLKQRKTELERRMEEARSERESGLSGYRGALKGTERSIGDMMKRPGVRVLDIDGGLLDSSLPVSGEADRMEGTETEEDDTQAGLVERRLTGQDFMQLRPERRTLAMAKEWWLGEIALLTQRQSAVDREVKALHEGIEVWADVVSEISGYEMRLVDAITNLMDARLPDANLSLAESLRRRDEKLFRSQYSDLTHTTRQIEGFLNHAESKGYNLLIAAIGGELTGFKEGERMLLETMDSHGIEYQKHDNTIITKEREKSRVAAKPSLIDLPQEDQEQNSRTPTLHDDDDRAQSDPQQPQLDEDITGSVIRNWGGSVLEEQQQQQPETTAKEVQKPVILLSRSSRGSSMANSPLRRSLHEVIEPGKEDDHDDDALQHSQHEHHPDESDNEVPLGLLSETHHDVEESDEEHEHGHPSPTNEVPAEFLSMHHDDDKEEKASPTVAAETDSGDKKDGGKKEKEEEHDDHNEVPPDLMTESRRDDVD</sequence>
<feature type="compositionally biased region" description="Basic and acidic residues" evidence="2">
    <location>
        <begin position="55"/>
        <end position="68"/>
    </location>
</feature>
<evidence type="ECO:0008006" key="5">
    <source>
        <dbReference type="Google" id="ProtNLM"/>
    </source>
</evidence>
<feature type="compositionally biased region" description="Basic and acidic residues" evidence="2">
    <location>
        <begin position="671"/>
        <end position="680"/>
    </location>
</feature>
<feature type="compositionally biased region" description="Basic and acidic residues" evidence="2">
    <location>
        <begin position="636"/>
        <end position="648"/>
    </location>
</feature>
<feature type="compositionally biased region" description="Polar residues" evidence="2">
    <location>
        <begin position="243"/>
        <end position="271"/>
    </location>
</feature>
<evidence type="ECO:0000313" key="4">
    <source>
        <dbReference type="Proteomes" id="UP001392437"/>
    </source>
</evidence>
<feature type="region of interest" description="Disordered" evidence="2">
    <location>
        <begin position="243"/>
        <end position="295"/>
    </location>
</feature>
<name>A0AAW0RE83_9PEZI</name>
<feature type="compositionally biased region" description="Basic residues" evidence="2">
    <location>
        <begin position="69"/>
        <end position="80"/>
    </location>
</feature>
<dbReference type="EMBL" id="JAQQWP010000001">
    <property type="protein sequence ID" value="KAK8133103.1"/>
    <property type="molecule type" value="Genomic_DNA"/>
</dbReference>
<feature type="compositionally biased region" description="Basic and acidic residues" evidence="2">
    <location>
        <begin position="744"/>
        <end position="773"/>
    </location>
</feature>
<evidence type="ECO:0000313" key="3">
    <source>
        <dbReference type="EMBL" id="KAK8133103.1"/>
    </source>
</evidence>
<reference evidence="3 4" key="1">
    <citation type="submission" date="2023-01" db="EMBL/GenBank/DDBJ databases">
        <title>Analysis of 21 Apiospora genomes using comparative genomics revels a genus with tremendous synthesis potential of carbohydrate active enzymes and secondary metabolites.</title>
        <authorList>
            <person name="Sorensen T."/>
        </authorList>
    </citation>
    <scope>NUCLEOTIDE SEQUENCE [LARGE SCALE GENOMIC DNA]</scope>
    <source>
        <strain evidence="3 4">CBS 117206</strain>
    </source>
</reference>
<accession>A0AAW0RE83</accession>
<feature type="compositionally biased region" description="Low complexity" evidence="2">
    <location>
        <begin position="44"/>
        <end position="54"/>
    </location>
</feature>
<keyword evidence="4" id="KW-1185">Reference proteome</keyword>
<feature type="compositionally biased region" description="Polar residues" evidence="2">
    <location>
        <begin position="161"/>
        <end position="178"/>
    </location>
</feature>
<evidence type="ECO:0000256" key="1">
    <source>
        <dbReference type="SAM" id="Coils"/>
    </source>
</evidence>
<dbReference type="AlphaFoldDB" id="A0AAW0RE83"/>
<feature type="region of interest" description="Disordered" evidence="2">
    <location>
        <begin position="451"/>
        <end position="470"/>
    </location>
</feature>
<feature type="region of interest" description="Disordered" evidence="2">
    <location>
        <begin position="108"/>
        <end position="178"/>
    </location>
</feature>
<feature type="region of interest" description="Disordered" evidence="2">
    <location>
        <begin position="1"/>
        <end position="85"/>
    </location>
</feature>
<keyword evidence="1" id="KW-0175">Coiled coil</keyword>
<feature type="compositionally biased region" description="Low complexity" evidence="2">
    <location>
        <begin position="726"/>
        <end position="735"/>
    </location>
</feature>
<feature type="compositionally biased region" description="Basic and acidic residues" evidence="2">
    <location>
        <begin position="835"/>
        <end position="870"/>
    </location>
</feature>
<feature type="region of interest" description="Disordered" evidence="2">
    <location>
        <begin position="706"/>
        <end position="870"/>
    </location>
</feature>
<feature type="coiled-coil region" evidence="1">
    <location>
        <begin position="382"/>
        <end position="409"/>
    </location>
</feature>
<feature type="compositionally biased region" description="Basic and acidic residues" evidence="2">
    <location>
        <begin position="785"/>
        <end position="801"/>
    </location>
</feature>
<feature type="region of interest" description="Disordered" evidence="2">
    <location>
        <begin position="636"/>
        <end position="692"/>
    </location>
</feature>
<organism evidence="3 4">
    <name type="scientific">Apiospora kogelbergensis</name>
    <dbReference type="NCBI Taxonomy" id="1337665"/>
    <lineage>
        <taxon>Eukaryota</taxon>
        <taxon>Fungi</taxon>
        <taxon>Dikarya</taxon>
        <taxon>Ascomycota</taxon>
        <taxon>Pezizomycotina</taxon>
        <taxon>Sordariomycetes</taxon>
        <taxon>Xylariomycetidae</taxon>
        <taxon>Amphisphaeriales</taxon>
        <taxon>Apiosporaceae</taxon>
        <taxon>Apiospora</taxon>
    </lineage>
</organism>
<feature type="compositionally biased region" description="Basic and acidic residues" evidence="2">
    <location>
        <begin position="814"/>
        <end position="825"/>
    </location>
</feature>